<evidence type="ECO:0000259" key="1">
    <source>
        <dbReference type="SMART" id="SM00829"/>
    </source>
</evidence>
<organism evidence="2 3">
    <name type="scientific">Quadrisphaera granulorum</name>
    <dbReference type="NCBI Taxonomy" id="317664"/>
    <lineage>
        <taxon>Bacteria</taxon>
        <taxon>Bacillati</taxon>
        <taxon>Actinomycetota</taxon>
        <taxon>Actinomycetes</taxon>
        <taxon>Kineosporiales</taxon>
        <taxon>Kineosporiaceae</taxon>
        <taxon>Quadrisphaera</taxon>
    </lineage>
</organism>
<sequence length="307" mass="31729">MRAVFHSSYGGPEVLEVGEQPDPVVGPDSVLVRVKAAGVNPVDFKIGAGYLQGAFPSFLPTIAGWDAAGVVEAVGPAVHDLAPGDEVLGYLRKDFVRDGCYAELVAGNERHWALKPPALSWEVAGALPLAGLTALQSLEAVRAGSGDTVLVHAASGGVGHLAVQIARARGARVIGTASERNHDFVRSLGAEPVLYGDGLVDAVRALAPEGVDAAVDYIGGDAIRQSAELAKDPARTASNVDPQAVAKVGGLYCFVKPDAAQLAQLAALVADGAVRVEVQEAFPLERAADAWKAQMDGHVRGKLVLTV</sequence>
<dbReference type="InterPro" id="IPR052733">
    <property type="entry name" value="Chloroplast_QOR"/>
</dbReference>
<dbReference type="Pfam" id="PF13602">
    <property type="entry name" value="ADH_zinc_N_2"/>
    <property type="match status" value="1"/>
</dbReference>
<dbReference type="PANTHER" id="PTHR44013">
    <property type="entry name" value="ZINC-TYPE ALCOHOL DEHYDROGENASE-LIKE PROTEIN C16A3.02C"/>
    <property type="match status" value="1"/>
</dbReference>
<accession>A0A316B171</accession>
<feature type="domain" description="Enoyl reductase (ER)" evidence="1">
    <location>
        <begin position="10"/>
        <end position="305"/>
    </location>
</feature>
<dbReference type="Gene3D" id="3.40.50.720">
    <property type="entry name" value="NAD(P)-binding Rossmann-like Domain"/>
    <property type="match status" value="1"/>
</dbReference>
<proteinExistence type="predicted"/>
<evidence type="ECO:0000313" key="3">
    <source>
        <dbReference type="Proteomes" id="UP000245469"/>
    </source>
</evidence>
<reference evidence="2 3" key="1">
    <citation type="submission" date="2018-03" db="EMBL/GenBank/DDBJ databases">
        <title>Genomic Encyclopedia of Archaeal and Bacterial Type Strains, Phase II (KMG-II): from individual species to whole genera.</title>
        <authorList>
            <person name="Goeker M."/>
        </authorList>
    </citation>
    <scope>NUCLEOTIDE SEQUENCE [LARGE SCALE GENOMIC DNA]</scope>
    <source>
        <strain evidence="2 3">DSM 44889</strain>
    </source>
</reference>
<comment type="caution">
    <text evidence="2">The sequence shown here is derived from an EMBL/GenBank/DDBJ whole genome shotgun (WGS) entry which is preliminary data.</text>
</comment>
<dbReference type="Pfam" id="PF08240">
    <property type="entry name" value="ADH_N"/>
    <property type="match status" value="1"/>
</dbReference>
<dbReference type="InterPro" id="IPR013154">
    <property type="entry name" value="ADH-like_N"/>
</dbReference>
<evidence type="ECO:0000313" key="2">
    <source>
        <dbReference type="EMBL" id="PWJ56257.1"/>
    </source>
</evidence>
<dbReference type="OrthoDB" id="3727682at2"/>
<dbReference type="InterPro" id="IPR002364">
    <property type="entry name" value="Quin_OxRdtase/zeta-crystal_CS"/>
</dbReference>
<dbReference type="InterPro" id="IPR011032">
    <property type="entry name" value="GroES-like_sf"/>
</dbReference>
<gene>
    <name evidence="2" type="ORF">BXY45_101232</name>
</gene>
<protein>
    <submittedName>
        <fullName evidence="2">NADPH:quinone reductase-like Zn-dependent oxidoreductase</fullName>
    </submittedName>
</protein>
<dbReference type="SUPFAM" id="SSF50129">
    <property type="entry name" value="GroES-like"/>
    <property type="match status" value="1"/>
</dbReference>
<dbReference type="EMBL" id="QGDQ01000001">
    <property type="protein sequence ID" value="PWJ56257.1"/>
    <property type="molecule type" value="Genomic_DNA"/>
</dbReference>
<dbReference type="GO" id="GO:0008270">
    <property type="term" value="F:zinc ion binding"/>
    <property type="evidence" value="ECO:0007669"/>
    <property type="project" value="InterPro"/>
</dbReference>
<dbReference type="InterPro" id="IPR020843">
    <property type="entry name" value="ER"/>
</dbReference>
<keyword evidence="3" id="KW-1185">Reference proteome</keyword>
<dbReference type="GO" id="GO:0016491">
    <property type="term" value="F:oxidoreductase activity"/>
    <property type="evidence" value="ECO:0007669"/>
    <property type="project" value="InterPro"/>
</dbReference>
<dbReference type="Proteomes" id="UP000245469">
    <property type="component" value="Unassembled WGS sequence"/>
</dbReference>
<dbReference type="PROSITE" id="PS01162">
    <property type="entry name" value="QOR_ZETA_CRYSTAL"/>
    <property type="match status" value="1"/>
</dbReference>
<dbReference type="InterPro" id="IPR036291">
    <property type="entry name" value="NAD(P)-bd_dom_sf"/>
</dbReference>
<dbReference type="CDD" id="cd05289">
    <property type="entry name" value="MDR_like_2"/>
    <property type="match status" value="1"/>
</dbReference>
<dbReference type="Gene3D" id="3.90.180.10">
    <property type="entry name" value="Medium-chain alcohol dehydrogenases, catalytic domain"/>
    <property type="match status" value="1"/>
</dbReference>
<dbReference type="SUPFAM" id="SSF51735">
    <property type="entry name" value="NAD(P)-binding Rossmann-fold domains"/>
    <property type="match status" value="1"/>
</dbReference>
<dbReference type="AlphaFoldDB" id="A0A316B171"/>
<dbReference type="SMART" id="SM00829">
    <property type="entry name" value="PKS_ER"/>
    <property type="match status" value="1"/>
</dbReference>
<name>A0A316B171_9ACTN</name>
<dbReference type="PANTHER" id="PTHR44013:SF1">
    <property type="entry name" value="ZINC-TYPE ALCOHOL DEHYDROGENASE-LIKE PROTEIN C16A3.02C"/>
    <property type="match status" value="1"/>
</dbReference>
<dbReference type="RefSeq" id="WP_109772445.1">
    <property type="nucleotide sequence ID" value="NZ_QGDQ01000001.1"/>
</dbReference>